<evidence type="ECO:0000256" key="2">
    <source>
        <dbReference type="ARBA" id="ARBA00022737"/>
    </source>
</evidence>
<proteinExistence type="predicted"/>
<dbReference type="InterPro" id="IPR041561">
    <property type="entry name" value="PglD_N"/>
</dbReference>
<dbReference type="AlphaFoldDB" id="A0A833L2E6"/>
<reference evidence="6 7" key="1">
    <citation type="submission" date="2019-12" db="EMBL/GenBank/DDBJ databases">
        <authorList>
            <person name="Wolfe R."/>
            <person name="Danczak R."/>
            <person name="Wilkins M."/>
        </authorList>
    </citation>
    <scope>NUCLEOTIDE SEQUENCE [LARGE SCALE GENOMIC DNA]</scope>
    <source>
        <strain evidence="6">X2_MaxBin.013</strain>
    </source>
</reference>
<dbReference type="InterPro" id="IPR020019">
    <property type="entry name" value="AcTrfase_PglD-like"/>
</dbReference>
<name>A0A833L2E6_UNCSA</name>
<dbReference type="PROSITE" id="PS00101">
    <property type="entry name" value="HEXAPEP_TRANSFERASES"/>
    <property type="match status" value="1"/>
</dbReference>
<feature type="binding site" evidence="4">
    <location>
        <position position="66"/>
    </location>
    <ligand>
        <name>substrate</name>
    </ligand>
</feature>
<protein>
    <submittedName>
        <fullName evidence="6">Sugar O-acyltransferase sialic acid O-acetyltransferase NeuD family</fullName>
    </submittedName>
</protein>
<keyword evidence="1 6" id="KW-0808">Transferase</keyword>
<dbReference type="SUPFAM" id="SSF51161">
    <property type="entry name" value="Trimeric LpxA-like enzymes"/>
    <property type="match status" value="1"/>
</dbReference>
<dbReference type="GO" id="GO:0016746">
    <property type="term" value="F:acyltransferase activity"/>
    <property type="evidence" value="ECO:0007669"/>
    <property type="project" value="UniProtKB-KW"/>
</dbReference>
<dbReference type="Proteomes" id="UP000488506">
    <property type="component" value="Unassembled WGS sequence"/>
</dbReference>
<dbReference type="Pfam" id="PF17836">
    <property type="entry name" value="PglD_N"/>
    <property type="match status" value="1"/>
</dbReference>
<evidence type="ECO:0000313" key="6">
    <source>
        <dbReference type="EMBL" id="KAF0135213.1"/>
    </source>
</evidence>
<evidence type="ECO:0000313" key="7">
    <source>
        <dbReference type="Proteomes" id="UP000488506"/>
    </source>
</evidence>
<dbReference type="InterPro" id="IPR018357">
    <property type="entry name" value="Hexapep_transf_CS"/>
</dbReference>
<comment type="caution">
    <text evidence="6">The sequence shown here is derived from an EMBL/GenBank/DDBJ whole genome shotgun (WGS) entry which is preliminary data.</text>
</comment>
<dbReference type="InterPro" id="IPR011004">
    <property type="entry name" value="Trimer_LpxA-like_sf"/>
</dbReference>
<dbReference type="EMBL" id="WPAF01000001">
    <property type="protein sequence ID" value="KAF0135213.1"/>
    <property type="molecule type" value="Genomic_DNA"/>
</dbReference>
<dbReference type="CDD" id="cd03360">
    <property type="entry name" value="LbH_AT_putative"/>
    <property type="match status" value="1"/>
</dbReference>
<gene>
    <name evidence="6" type="ORF">FD145_39</name>
</gene>
<evidence type="ECO:0000256" key="3">
    <source>
        <dbReference type="PIRSR" id="PIRSR620019-1"/>
    </source>
</evidence>
<accession>A0A833L2E6</accession>
<dbReference type="NCBIfam" id="TIGR03570">
    <property type="entry name" value="NeuD_NnaD"/>
    <property type="match status" value="1"/>
</dbReference>
<evidence type="ECO:0000256" key="4">
    <source>
        <dbReference type="PIRSR" id="PIRSR620019-2"/>
    </source>
</evidence>
<feature type="domain" description="PglD N-terminal" evidence="5">
    <location>
        <begin position="3"/>
        <end position="77"/>
    </location>
</feature>
<dbReference type="PANTHER" id="PTHR43300">
    <property type="entry name" value="ACETYLTRANSFERASE"/>
    <property type="match status" value="1"/>
</dbReference>
<dbReference type="PANTHER" id="PTHR43300:SF7">
    <property type="entry name" value="UDP-N-ACETYLBACILLOSAMINE N-ACETYLTRANSFERASE"/>
    <property type="match status" value="1"/>
</dbReference>
<dbReference type="Gene3D" id="2.160.10.10">
    <property type="entry name" value="Hexapeptide repeat proteins"/>
    <property type="match status" value="1"/>
</dbReference>
<evidence type="ECO:0000259" key="5">
    <source>
        <dbReference type="Pfam" id="PF17836"/>
    </source>
</evidence>
<keyword evidence="6" id="KW-0012">Acyltransferase</keyword>
<feature type="active site" description="Proton acceptor" evidence="3">
    <location>
        <position position="133"/>
    </location>
</feature>
<dbReference type="Gene3D" id="3.40.50.20">
    <property type="match status" value="1"/>
</dbReference>
<dbReference type="InterPro" id="IPR050179">
    <property type="entry name" value="Trans_hexapeptide_repeat"/>
</dbReference>
<keyword evidence="2" id="KW-0677">Repeat</keyword>
<sequence>MSVMIFGSGGHGKVVLDILLESGILVNGFLDEDEKKIGQIVLGYKVLGGWEQLKKITDPAIALGIGNNVVRERVFRQAKEQRVKIITAVHPRATVSRFASLGEGVVVMPGAVINSGSRLENGVVVNTGASVDHDCQLKEFCQIWPGAHLAGTVTVGKYSYIGTGASVIQNVNIGKNAMIGAGATVISNIPDNVTAVGVPAKVIKERK</sequence>
<feature type="site" description="Increases basicity of active site His" evidence="3">
    <location>
        <position position="134"/>
    </location>
</feature>
<evidence type="ECO:0000256" key="1">
    <source>
        <dbReference type="ARBA" id="ARBA00022679"/>
    </source>
</evidence>
<organism evidence="6 7">
    <name type="scientific">Candidatus Saganbacteria bacterium</name>
    <dbReference type="NCBI Taxonomy" id="2575572"/>
    <lineage>
        <taxon>Bacteria</taxon>
        <taxon>Bacillati</taxon>
        <taxon>Saganbacteria</taxon>
    </lineage>
</organism>